<dbReference type="GO" id="GO:0003723">
    <property type="term" value="F:RNA binding"/>
    <property type="evidence" value="ECO:0007669"/>
    <property type="project" value="UniProtKB-UniRule"/>
</dbReference>
<evidence type="ECO:0000256" key="1">
    <source>
        <dbReference type="PROSITE-ProRule" id="PRU01023"/>
    </source>
</evidence>
<feature type="compositionally biased region" description="Polar residues" evidence="2">
    <location>
        <begin position="638"/>
        <end position="661"/>
    </location>
</feature>
<dbReference type="InterPro" id="IPR042620">
    <property type="entry name" value="NSUN7"/>
</dbReference>
<dbReference type="InterPro" id="IPR029063">
    <property type="entry name" value="SAM-dependent_MTases_sf"/>
</dbReference>
<feature type="domain" description="SAM-dependent MTase RsmB/NOP-type" evidence="3">
    <location>
        <begin position="210"/>
        <end position="532"/>
    </location>
</feature>
<comment type="caution">
    <text evidence="1">Lacks conserved residue(s) required for the propagation of feature annotation.</text>
</comment>
<evidence type="ECO:0000313" key="4">
    <source>
        <dbReference type="Ensembl" id="ENSHHUP00000023233.1"/>
    </source>
</evidence>
<feature type="region of interest" description="Disordered" evidence="2">
    <location>
        <begin position="762"/>
        <end position="782"/>
    </location>
</feature>
<dbReference type="InterPro" id="IPR049561">
    <property type="entry name" value="NSUN5_7_fdxn-like"/>
</dbReference>
<dbReference type="STRING" id="62062.ENSHHUP00000023233"/>
<accession>A0A4W5LBP5</accession>
<dbReference type="Gene3D" id="3.40.50.150">
    <property type="entry name" value="Vaccinia Virus protein VP39"/>
    <property type="match status" value="1"/>
</dbReference>
<dbReference type="PROSITE" id="PS51686">
    <property type="entry name" value="SAM_MT_RSMB_NOP"/>
    <property type="match status" value="1"/>
</dbReference>
<feature type="region of interest" description="Disordered" evidence="2">
    <location>
        <begin position="674"/>
        <end position="709"/>
    </location>
</feature>
<keyword evidence="1" id="KW-0949">S-adenosyl-L-methionine</keyword>
<dbReference type="Proteomes" id="UP000314982">
    <property type="component" value="Unassembled WGS sequence"/>
</dbReference>
<reference evidence="5" key="1">
    <citation type="submission" date="2018-06" db="EMBL/GenBank/DDBJ databases">
        <title>Genome assembly of Danube salmon.</title>
        <authorList>
            <person name="Macqueen D.J."/>
            <person name="Gundappa M.K."/>
        </authorList>
    </citation>
    <scope>NUCLEOTIDE SEQUENCE [LARGE SCALE GENOMIC DNA]</scope>
</reference>
<feature type="region of interest" description="Disordered" evidence="2">
    <location>
        <begin position="1"/>
        <end position="57"/>
    </location>
</feature>
<dbReference type="SMR" id="A0A4W5LBP5"/>
<dbReference type="Gene3D" id="3.30.70.1170">
    <property type="entry name" value="Sun protein, domain 3"/>
    <property type="match status" value="1"/>
</dbReference>
<sequence length="782" mass="85597">MVKKNTGHSQRSSISKTAGGSQISSLKDLSLLDGSGLGQDETPELPPEPPTPDEGHVGFPDSVYLLAAVIFQNTHLEKPAAHRLVSYGKRAGLSLPEAKDEAYQRSSYELAFNTLKYQELLEDIMIDSCFYLSQPMPDDQMSLVAVMLYDFQDRKFLPRECQGEELVQEVREVENCLLRFKTKLAASLARSRIKHDLLTIDCILPEAVRKKQERANRLPLYAWVNTLKSSFEEVCGVLKRGGFSQVNSVGQLEGQSFCQDPHCADVLVFPPQLKADLYRTKLLSDNKLIIQDKSCSVAPCMVRPLLPPEGDVLMAGSSSGLTVSHTASLVTHGNAHGNSQSKVFVCVGDRPPAQRDELQEVLANMACKNVKLIPMSFLSLDPCDLRLQRVRVILLTPQCSVSAVSNPVEFILQENGDTDLLQDLSQGSIAQTKLDTLVAQQKRDIVHALKFPKVQVVVYSTCSSYPEENEEVVRGALEQAGPIEGPKLQAFRPSSSLPTSLGRADERAGGPFFRLDPSDETNGCFLAVLTREPDLEEVESAQEVLARAAATGLLDGIDSNNPTRKERRGRQTHQAPISHARLAHTRPHATASNQSRVMEFLNRETKGSSSAPTVGSTNGGLPQQGKAKPARRRPPKPSLSNSTSYTSPYSAPNPASSLSRKNQTRLINTAAAYNNRHSPTATDPNPPAAPLTTAPFAPLVHPGPPKGRQEVLRPMALTLPPVLFPGYSPPARQIRNLPPPPQRSNPTLAYYQWKTSPPQVPLIKSSGSVNEKPVVKHPRPWL</sequence>
<feature type="region of interest" description="Disordered" evidence="2">
    <location>
        <begin position="554"/>
        <end position="661"/>
    </location>
</feature>
<dbReference type="Ensembl" id="ENSHHUT00000024110.1">
    <property type="protein sequence ID" value="ENSHHUP00000023233.1"/>
    <property type="gene ID" value="ENSHHUG00000014567.1"/>
</dbReference>
<dbReference type="AlphaFoldDB" id="A0A4W5LBP5"/>
<keyword evidence="1" id="KW-0489">Methyltransferase</keyword>
<feature type="binding site" evidence="1">
    <location>
        <position position="349"/>
    </location>
    <ligand>
        <name>S-adenosyl-L-methionine</name>
        <dbReference type="ChEBI" id="CHEBI:59789"/>
    </ligand>
</feature>
<keyword evidence="5" id="KW-1185">Reference proteome</keyword>
<dbReference type="PANTHER" id="PTHR14663">
    <property type="entry name" value="METHYLTRANSFERASE NSUN7-RELATED"/>
    <property type="match status" value="1"/>
</dbReference>
<protein>
    <submittedName>
        <fullName evidence="4">NOP2/Sun RNA methyltransferase family member 7</fullName>
    </submittedName>
</protein>
<evidence type="ECO:0000313" key="5">
    <source>
        <dbReference type="Proteomes" id="UP000314982"/>
    </source>
</evidence>
<dbReference type="SUPFAM" id="SSF53335">
    <property type="entry name" value="S-adenosyl-L-methionine-dependent methyltransferases"/>
    <property type="match status" value="1"/>
</dbReference>
<dbReference type="GO" id="GO:0032259">
    <property type="term" value="P:methylation"/>
    <property type="evidence" value="ECO:0007669"/>
    <property type="project" value="UniProtKB-KW"/>
</dbReference>
<reference evidence="4" key="2">
    <citation type="submission" date="2025-08" db="UniProtKB">
        <authorList>
            <consortium name="Ensembl"/>
        </authorList>
    </citation>
    <scope>IDENTIFICATION</scope>
</reference>
<feature type="compositionally biased region" description="Polar residues" evidence="2">
    <location>
        <begin position="7"/>
        <end position="20"/>
    </location>
</feature>
<dbReference type="Pfam" id="PF21148">
    <property type="entry name" value="NSUN5_fdxn-like"/>
    <property type="match status" value="1"/>
</dbReference>
<dbReference type="PANTHER" id="PTHR14663:SF2">
    <property type="entry name" value="METHYLTRANSFERASE NSUN7-RELATED"/>
    <property type="match status" value="1"/>
</dbReference>
<keyword evidence="1" id="KW-0808">Transferase</keyword>
<comment type="similarity">
    <text evidence="1">Belongs to the class I-like SAM-binding methyltransferase superfamily. RsmB/NOP family.</text>
</comment>
<feature type="compositionally biased region" description="Low complexity" evidence="2">
    <location>
        <begin position="21"/>
        <end position="40"/>
    </location>
</feature>
<name>A0A4W5LBP5_9TELE</name>
<reference evidence="4" key="3">
    <citation type="submission" date="2025-09" db="UniProtKB">
        <authorList>
            <consortium name="Ensembl"/>
        </authorList>
    </citation>
    <scope>IDENTIFICATION</scope>
</reference>
<feature type="compositionally biased region" description="Polar residues" evidence="2">
    <location>
        <begin position="607"/>
        <end position="621"/>
    </location>
</feature>
<organism evidence="4 5">
    <name type="scientific">Hucho hucho</name>
    <name type="common">huchen</name>
    <dbReference type="NCBI Taxonomy" id="62062"/>
    <lineage>
        <taxon>Eukaryota</taxon>
        <taxon>Metazoa</taxon>
        <taxon>Chordata</taxon>
        <taxon>Craniata</taxon>
        <taxon>Vertebrata</taxon>
        <taxon>Euteleostomi</taxon>
        <taxon>Actinopterygii</taxon>
        <taxon>Neopterygii</taxon>
        <taxon>Teleostei</taxon>
        <taxon>Protacanthopterygii</taxon>
        <taxon>Salmoniformes</taxon>
        <taxon>Salmonidae</taxon>
        <taxon>Salmoninae</taxon>
        <taxon>Hucho</taxon>
    </lineage>
</organism>
<evidence type="ECO:0000259" key="3">
    <source>
        <dbReference type="PROSITE" id="PS51686"/>
    </source>
</evidence>
<evidence type="ECO:0000256" key="2">
    <source>
        <dbReference type="SAM" id="MobiDB-lite"/>
    </source>
</evidence>
<dbReference type="GeneTree" id="ENSGT00940000157352"/>
<keyword evidence="1" id="KW-0694">RNA-binding</keyword>
<feature type="active site" description="Nucleophile" evidence="1">
    <location>
        <position position="462"/>
    </location>
</feature>
<proteinExistence type="inferred from homology"/>
<gene>
    <name evidence="4" type="primary">NSUN7</name>
</gene>
<dbReference type="GO" id="GO:0008168">
    <property type="term" value="F:methyltransferase activity"/>
    <property type="evidence" value="ECO:0007669"/>
    <property type="project" value="UniProtKB-KW"/>
</dbReference>
<dbReference type="InterPro" id="IPR001678">
    <property type="entry name" value="MeTrfase_RsmB-F_NOP2_dom"/>
</dbReference>